<accession>M3B2I6</accession>
<dbReference type="eggNOG" id="COG3652">
    <property type="taxonomic scope" value="Bacteria"/>
</dbReference>
<gene>
    <name evidence="3" type="ORF">H340_12822</name>
</gene>
<proteinExistence type="predicted"/>
<evidence type="ECO:0000256" key="1">
    <source>
        <dbReference type="SAM" id="SignalP"/>
    </source>
</evidence>
<dbReference type="Pfam" id="PF13628">
    <property type="entry name" value="DUF4142"/>
    <property type="match status" value="1"/>
</dbReference>
<dbReference type="EMBL" id="AORZ01000032">
    <property type="protein sequence ID" value="EMF00168.1"/>
    <property type="molecule type" value="Genomic_DNA"/>
</dbReference>
<dbReference type="AlphaFoldDB" id="M3B2I6"/>
<organism evidence="3 4">
    <name type="scientific">Streptomyces mobaraensis (strain ATCC 29032 / DSM 40847 / JCM 4168 / NBRC 13819 / NCIMB 11159 / IPCR 16-22)</name>
    <dbReference type="NCBI Taxonomy" id="1223523"/>
    <lineage>
        <taxon>Bacteria</taxon>
        <taxon>Bacillati</taxon>
        <taxon>Actinomycetota</taxon>
        <taxon>Actinomycetes</taxon>
        <taxon>Kitasatosporales</taxon>
        <taxon>Streptomycetaceae</taxon>
        <taxon>Streptomyces</taxon>
    </lineage>
</organism>
<reference evidence="3 4" key="1">
    <citation type="journal article" date="2013" name="Genome Announc.">
        <title>Whole-Genome Shotgun Assembly and Analysis of the Genome of Streptomyces mobaraensis DSM 40847, a Strain for Industrial Production of Microbial Transglutaminase.</title>
        <authorList>
            <person name="Yang H."/>
            <person name="He T."/>
            <person name="Wu W."/>
            <person name="Zhu W."/>
            <person name="Lu B."/>
            <person name="Sun W."/>
        </authorList>
    </citation>
    <scope>NUCLEOTIDE SEQUENCE [LARGE SCALE GENOMIC DNA]</scope>
    <source>
        <strain evidence="3 4">DSM 40847</strain>
    </source>
</reference>
<sequence length="173" mass="19046">MRHRATTALAVLTLAMGPTGTALATDALDDAFLGAVHQGNMAEIAAGGDAQKNAVSMCVRETGKVLVRDHTLLDKGVEELGRKLKVALPRSVTPKQEQELKEIRKKARTRAYDNLWLRAQDTAHVQTLDLLDAEAARGKDATVREAARKARPIVAKHLEMVRDCMMHMPPRHR</sequence>
<dbReference type="STRING" id="1223523.H340_12822"/>
<evidence type="ECO:0000313" key="4">
    <source>
        <dbReference type="Proteomes" id="UP000011740"/>
    </source>
</evidence>
<protein>
    <recommendedName>
        <fullName evidence="2">DUF4142 domain-containing protein</fullName>
    </recommendedName>
</protein>
<keyword evidence="1" id="KW-0732">Signal</keyword>
<evidence type="ECO:0000313" key="3">
    <source>
        <dbReference type="EMBL" id="EMF00168.1"/>
    </source>
</evidence>
<comment type="caution">
    <text evidence="3">The sequence shown here is derived from an EMBL/GenBank/DDBJ whole genome shotgun (WGS) entry which is preliminary data.</text>
</comment>
<evidence type="ECO:0000259" key="2">
    <source>
        <dbReference type="Pfam" id="PF13628"/>
    </source>
</evidence>
<dbReference type="Proteomes" id="UP000011740">
    <property type="component" value="Unassembled WGS sequence"/>
</dbReference>
<feature type="chain" id="PRO_5004031118" description="DUF4142 domain-containing protein" evidence="1">
    <location>
        <begin position="25"/>
        <end position="173"/>
    </location>
</feature>
<name>M3B2I6_STRM1</name>
<feature type="signal peptide" evidence="1">
    <location>
        <begin position="1"/>
        <end position="24"/>
    </location>
</feature>
<dbReference type="PANTHER" id="PTHR38593:SF1">
    <property type="entry name" value="BLR2558 PROTEIN"/>
    <property type="match status" value="1"/>
</dbReference>
<dbReference type="PANTHER" id="PTHR38593">
    <property type="entry name" value="BLR2558 PROTEIN"/>
    <property type="match status" value="1"/>
</dbReference>
<dbReference type="InterPro" id="IPR025419">
    <property type="entry name" value="DUF4142"/>
</dbReference>
<feature type="domain" description="DUF4142" evidence="2">
    <location>
        <begin position="29"/>
        <end position="163"/>
    </location>
</feature>
<dbReference type="PATRIC" id="fig|1223523.3.peg.2618"/>